<protein>
    <submittedName>
        <fullName evidence="1">Uncharacterized protein</fullName>
    </submittedName>
</protein>
<dbReference type="PANTHER" id="PTHR47076">
    <property type="entry name" value="NHL DOMAIN PROTEIN"/>
    <property type="match status" value="1"/>
</dbReference>
<dbReference type="AlphaFoldDB" id="A0AA86S7S2"/>
<dbReference type="PANTHER" id="PTHR47076:SF1">
    <property type="entry name" value="NHL DOMAIN PROTEIN"/>
    <property type="match status" value="1"/>
</dbReference>
<sequence>MTVLSPATATESGEDAVRIAFANRRCMFLCLPCFPSESSSSTWWQDLQSPPNKERWWYRRWKMVRDWKTVVRRFNNNRSNHYKSHGSFRYDPLSYALNFDDGTAVGDDDHEHKGFSARFASIPQPEKTAAYLREEHAPPVSNFEK</sequence>
<organism evidence="1 2">
    <name type="scientific">Sphenostylis stenocarpa</name>
    <dbReference type="NCBI Taxonomy" id="92480"/>
    <lineage>
        <taxon>Eukaryota</taxon>
        <taxon>Viridiplantae</taxon>
        <taxon>Streptophyta</taxon>
        <taxon>Embryophyta</taxon>
        <taxon>Tracheophyta</taxon>
        <taxon>Spermatophyta</taxon>
        <taxon>Magnoliopsida</taxon>
        <taxon>eudicotyledons</taxon>
        <taxon>Gunneridae</taxon>
        <taxon>Pentapetalae</taxon>
        <taxon>rosids</taxon>
        <taxon>fabids</taxon>
        <taxon>Fabales</taxon>
        <taxon>Fabaceae</taxon>
        <taxon>Papilionoideae</taxon>
        <taxon>50 kb inversion clade</taxon>
        <taxon>NPAAA clade</taxon>
        <taxon>indigoferoid/millettioid clade</taxon>
        <taxon>Phaseoleae</taxon>
        <taxon>Sphenostylis</taxon>
    </lineage>
</organism>
<dbReference type="Gramene" id="rna-AYBTSS11_LOCUS12315">
    <property type="protein sequence ID" value="CAJ1946787.1"/>
    <property type="gene ID" value="gene-AYBTSS11_LOCUS12315"/>
</dbReference>
<keyword evidence="2" id="KW-1185">Reference proteome</keyword>
<name>A0AA86S7S2_9FABA</name>
<evidence type="ECO:0000313" key="1">
    <source>
        <dbReference type="EMBL" id="CAJ1946787.1"/>
    </source>
</evidence>
<reference evidence="1" key="1">
    <citation type="submission" date="2023-10" db="EMBL/GenBank/DDBJ databases">
        <authorList>
            <person name="Domelevo Entfellner J.-B."/>
        </authorList>
    </citation>
    <scope>NUCLEOTIDE SEQUENCE</scope>
</reference>
<dbReference type="EMBL" id="OY731401">
    <property type="protein sequence ID" value="CAJ1946787.1"/>
    <property type="molecule type" value="Genomic_DNA"/>
</dbReference>
<gene>
    <name evidence="1" type="ORF">AYBTSS11_LOCUS12315</name>
</gene>
<evidence type="ECO:0000313" key="2">
    <source>
        <dbReference type="Proteomes" id="UP001189624"/>
    </source>
</evidence>
<proteinExistence type="predicted"/>
<dbReference type="Proteomes" id="UP001189624">
    <property type="component" value="Chromosome 4"/>
</dbReference>
<accession>A0AA86S7S2</accession>